<keyword evidence="3" id="KW-0663">Pyridoxal phosphate</keyword>
<dbReference type="RefSeq" id="WP_212140336.1">
    <property type="nucleotide sequence ID" value="NZ_JAGSSW010000003.1"/>
</dbReference>
<evidence type="ECO:0000256" key="3">
    <source>
        <dbReference type="ARBA" id="ARBA00022898"/>
    </source>
</evidence>
<evidence type="ECO:0000313" key="4">
    <source>
        <dbReference type="EMBL" id="MBR8463832.1"/>
    </source>
</evidence>
<gene>
    <name evidence="4" type="ORF">KDD93_04480</name>
</gene>
<evidence type="ECO:0000313" key="5">
    <source>
        <dbReference type="Proteomes" id="UP000682951"/>
    </source>
</evidence>
<keyword evidence="5" id="KW-1185">Reference proteome</keyword>
<accession>A0ABS5HI82</accession>
<sequence>MIEPFEFRDRKFWLLRDDLLGEFNGNKARKLEYFLNADLSGFSRIVSHGSSQSNAMYSLSVFARLKGLEFLYVVSHLSENLKLNPVGNYKFALQNGMKIYISLDRKAKARELADMPNALFIPEGVAMSEAEQGFKTQARLINEWSDETGIKPDVFLPSGTGASAVYLAKHIDLNVFTCPCVGDTAYLKSEINLLDPHSKVKILNPPRKYHFGDLKRELYDMWKELCASGVEFELIYDPVGFLSIFSNLDKLKDEILYIHQGGMLGNISQKARYERKFKG</sequence>
<comment type="similarity">
    <text evidence="2">Belongs to the ACC deaminase/D-cysteine desulfhydrase family.</text>
</comment>
<evidence type="ECO:0000256" key="1">
    <source>
        <dbReference type="ARBA" id="ARBA00001933"/>
    </source>
</evidence>
<reference evidence="4 5" key="1">
    <citation type="submission" date="2021-04" db="EMBL/GenBank/DDBJ databases">
        <title>Molecular and phenotypic characterization and identification of bacterial isolates recovered from the Anatolian ground squirrels (Spermophilus xanthoprymnus) and which have the potential to form a new species in the Campylobacter genus.</title>
        <authorList>
            <person name="Aydin F."/>
            <person name="Abay S."/>
            <person name="Kayman T."/>
            <person name="Karakaya E."/>
            <person name="Mustak H.K."/>
            <person name="Mustak I.B."/>
            <person name="Bilgin N."/>
            <person name="Duzler A."/>
            <person name="Sahin O."/>
            <person name="Guran O."/>
            <person name="Saticioglu I.B."/>
        </authorList>
    </citation>
    <scope>NUCLEOTIDE SEQUENCE [LARGE SCALE GENOMIC DNA]</scope>
    <source>
        <strain evidence="5">faydin-G24</strain>
    </source>
</reference>
<protein>
    <submittedName>
        <fullName evidence="4">1-aminocyclopropane-1-carboxylate deaminase</fullName>
    </submittedName>
</protein>
<dbReference type="InterPro" id="IPR027278">
    <property type="entry name" value="ACCD_DCysDesulf"/>
</dbReference>
<comment type="caution">
    <text evidence="4">The sequence shown here is derived from an EMBL/GenBank/DDBJ whole genome shotgun (WGS) entry which is preliminary data.</text>
</comment>
<dbReference type="Gene3D" id="3.40.50.1100">
    <property type="match status" value="2"/>
</dbReference>
<organism evidence="4 5">
    <name type="scientific">Campylobacter anatolicus</name>
    <dbReference type="NCBI Taxonomy" id="2829105"/>
    <lineage>
        <taxon>Bacteria</taxon>
        <taxon>Pseudomonadati</taxon>
        <taxon>Campylobacterota</taxon>
        <taxon>Epsilonproteobacteria</taxon>
        <taxon>Campylobacterales</taxon>
        <taxon>Campylobacteraceae</taxon>
        <taxon>Campylobacter</taxon>
    </lineage>
</organism>
<dbReference type="EMBL" id="JAGSSW010000003">
    <property type="protein sequence ID" value="MBR8463832.1"/>
    <property type="molecule type" value="Genomic_DNA"/>
</dbReference>
<dbReference type="InterPro" id="IPR036052">
    <property type="entry name" value="TrpB-like_PALP_sf"/>
</dbReference>
<dbReference type="PANTHER" id="PTHR43780">
    <property type="entry name" value="1-AMINOCYCLOPROPANE-1-CARBOXYLATE DEAMINASE-RELATED"/>
    <property type="match status" value="1"/>
</dbReference>
<dbReference type="PANTHER" id="PTHR43780:SF2">
    <property type="entry name" value="1-AMINOCYCLOPROPANE-1-CARBOXYLATE DEAMINASE-RELATED"/>
    <property type="match status" value="1"/>
</dbReference>
<name>A0ABS5HI82_9BACT</name>
<dbReference type="Proteomes" id="UP000682951">
    <property type="component" value="Unassembled WGS sequence"/>
</dbReference>
<dbReference type="SUPFAM" id="SSF53686">
    <property type="entry name" value="Tryptophan synthase beta subunit-like PLP-dependent enzymes"/>
    <property type="match status" value="1"/>
</dbReference>
<comment type="cofactor">
    <cofactor evidence="1">
        <name>pyridoxal 5'-phosphate</name>
        <dbReference type="ChEBI" id="CHEBI:597326"/>
    </cofactor>
</comment>
<proteinExistence type="inferred from homology"/>
<evidence type="ECO:0000256" key="2">
    <source>
        <dbReference type="ARBA" id="ARBA00008639"/>
    </source>
</evidence>